<evidence type="ECO:0000256" key="1">
    <source>
        <dbReference type="SAM" id="Phobius"/>
    </source>
</evidence>
<dbReference type="PANTHER" id="PTHR35442">
    <property type="entry name" value="TRANSMEMBRANE PROTEIN 249"/>
    <property type="match status" value="1"/>
</dbReference>
<accession>A0AAD9P8I4</accession>
<dbReference type="Pfam" id="PF15158">
    <property type="entry name" value="TMEM249"/>
    <property type="match status" value="1"/>
</dbReference>
<dbReference type="EMBL" id="JAODUO010000094">
    <property type="protein sequence ID" value="KAK2189906.1"/>
    <property type="molecule type" value="Genomic_DNA"/>
</dbReference>
<name>A0AAD9P8I4_RIDPI</name>
<organism evidence="2 3">
    <name type="scientific">Ridgeia piscesae</name>
    <name type="common">Tubeworm</name>
    <dbReference type="NCBI Taxonomy" id="27915"/>
    <lineage>
        <taxon>Eukaryota</taxon>
        <taxon>Metazoa</taxon>
        <taxon>Spiralia</taxon>
        <taxon>Lophotrochozoa</taxon>
        <taxon>Annelida</taxon>
        <taxon>Polychaeta</taxon>
        <taxon>Sedentaria</taxon>
        <taxon>Canalipalpata</taxon>
        <taxon>Sabellida</taxon>
        <taxon>Siboglinidae</taxon>
        <taxon>Ridgeia</taxon>
    </lineage>
</organism>
<proteinExistence type="predicted"/>
<dbReference type="InterPro" id="IPR027861">
    <property type="entry name" value="TMEM249"/>
</dbReference>
<sequence>MFLARFRSIDFLASLVHRPETTFKKQLEKCPTHPFVEVHREVYMTRTRSPSFRPLLAAFIFDLVSLWFTCLLPVQDSHSYVKELNVYVLPPALMLLFLVPALWRHRLVRTYVIDAANGFYEFYISTALVYRGRLRNAYVRLKGIGTGGGETYYCLIFNGYQMEELTITGYTTSLMKLRKLGRRLAMRLNVNYFDVHDLSSHHTILHRSDTDATSREVASICQTSSVGPRISPV</sequence>
<evidence type="ECO:0000313" key="3">
    <source>
        <dbReference type="Proteomes" id="UP001209878"/>
    </source>
</evidence>
<gene>
    <name evidence="2" type="ORF">NP493_94g03007</name>
</gene>
<dbReference type="PANTHER" id="PTHR35442:SF1">
    <property type="entry name" value="CATION CHANNEL SPERM-ASSOCIATED AUXILIARY SUBUNIT TMEM249"/>
    <property type="match status" value="1"/>
</dbReference>
<reference evidence="2" key="1">
    <citation type="journal article" date="2023" name="Mol. Biol. Evol.">
        <title>Third-Generation Sequencing Reveals the Adaptive Role of the Epigenome in Three Deep-Sea Polychaetes.</title>
        <authorList>
            <person name="Perez M."/>
            <person name="Aroh O."/>
            <person name="Sun Y."/>
            <person name="Lan Y."/>
            <person name="Juniper S.K."/>
            <person name="Young C.R."/>
            <person name="Angers B."/>
            <person name="Qian P.Y."/>
        </authorList>
    </citation>
    <scope>NUCLEOTIDE SEQUENCE</scope>
    <source>
        <strain evidence="2">R07B-5</strain>
    </source>
</reference>
<comment type="caution">
    <text evidence="2">The sequence shown here is derived from an EMBL/GenBank/DDBJ whole genome shotgun (WGS) entry which is preliminary data.</text>
</comment>
<evidence type="ECO:0000313" key="2">
    <source>
        <dbReference type="EMBL" id="KAK2189906.1"/>
    </source>
</evidence>
<keyword evidence="1" id="KW-0812">Transmembrane</keyword>
<keyword evidence="3" id="KW-1185">Reference proteome</keyword>
<feature type="transmembrane region" description="Helical" evidence="1">
    <location>
        <begin position="54"/>
        <end position="74"/>
    </location>
</feature>
<keyword evidence="1" id="KW-0472">Membrane</keyword>
<keyword evidence="1" id="KW-1133">Transmembrane helix</keyword>
<protein>
    <submittedName>
        <fullName evidence="2">Uncharacterized protein</fullName>
    </submittedName>
</protein>
<feature type="transmembrane region" description="Helical" evidence="1">
    <location>
        <begin position="86"/>
        <end position="103"/>
    </location>
</feature>
<dbReference type="AlphaFoldDB" id="A0AAD9P8I4"/>
<dbReference type="Proteomes" id="UP001209878">
    <property type="component" value="Unassembled WGS sequence"/>
</dbReference>